<dbReference type="AlphaFoldDB" id="A0A8S3QNY3"/>
<name>A0A8S3QNY3_MYTED</name>
<dbReference type="OrthoDB" id="6144495at2759"/>
<comment type="caution">
    <text evidence="1">The sequence shown here is derived from an EMBL/GenBank/DDBJ whole genome shotgun (WGS) entry which is preliminary data.</text>
</comment>
<protein>
    <submittedName>
        <fullName evidence="1">Uncharacterized protein</fullName>
    </submittedName>
</protein>
<dbReference type="Gene3D" id="2.120.10.30">
    <property type="entry name" value="TolB, C-terminal domain"/>
    <property type="match status" value="1"/>
</dbReference>
<dbReference type="InterPro" id="IPR011042">
    <property type="entry name" value="6-blade_b-propeller_TolB-like"/>
</dbReference>
<proteinExistence type="predicted"/>
<reference evidence="1" key="1">
    <citation type="submission" date="2021-03" db="EMBL/GenBank/DDBJ databases">
        <authorList>
            <person name="Bekaert M."/>
        </authorList>
    </citation>
    <scope>NUCLEOTIDE SEQUENCE</scope>
</reference>
<keyword evidence="2" id="KW-1185">Reference proteome</keyword>
<gene>
    <name evidence="1" type="ORF">MEDL_13182</name>
</gene>
<dbReference type="SUPFAM" id="SSF101898">
    <property type="entry name" value="NHL repeat"/>
    <property type="match status" value="1"/>
</dbReference>
<organism evidence="1 2">
    <name type="scientific">Mytilus edulis</name>
    <name type="common">Blue mussel</name>
    <dbReference type="NCBI Taxonomy" id="6550"/>
    <lineage>
        <taxon>Eukaryota</taxon>
        <taxon>Metazoa</taxon>
        <taxon>Spiralia</taxon>
        <taxon>Lophotrochozoa</taxon>
        <taxon>Mollusca</taxon>
        <taxon>Bivalvia</taxon>
        <taxon>Autobranchia</taxon>
        <taxon>Pteriomorphia</taxon>
        <taxon>Mytilida</taxon>
        <taxon>Mytiloidea</taxon>
        <taxon>Mytilidae</taxon>
        <taxon>Mytilinae</taxon>
        <taxon>Mytilus</taxon>
    </lineage>
</organism>
<accession>A0A8S3QNY3</accession>
<evidence type="ECO:0000313" key="1">
    <source>
        <dbReference type="EMBL" id="CAG2198360.1"/>
    </source>
</evidence>
<dbReference type="EMBL" id="CAJPWZ010000676">
    <property type="protein sequence ID" value="CAG2198360.1"/>
    <property type="molecule type" value="Genomic_DNA"/>
</dbReference>
<sequence>MENKNLIDVLKTLDFIENLRKTECANYEGLVTNIRRRQKQLEEMLQTYAALLCQEANKKWMEISQILSTYERQLRTHCNKQQSTDSISCELNCNVLPIEKMPRFQDGNLSRKSISDSFGCIKKNCCVDVELHKLHSFDTILSYINPVCAVNDSTALLGCAVDNTIEYASVGSTETHLKSYQKIDVCSIAILRSGCLIFSSSTNDTTVKILTGDGSVEILHDFQPLIPKGLCISNGGGILVGLREKTTDPFLVNKLSIRQVRKLDNFGRTSRIYELDQEKTKLFTVPSRISTDGNIIYVVDTIDNEHGRIVALYETGMLRWVYKGYELSNNMFCPNDITVTTRGIIITTDTFNDALHHFYGWFGFTLSNIEPFRNAFTLQC</sequence>
<evidence type="ECO:0000313" key="2">
    <source>
        <dbReference type="Proteomes" id="UP000683360"/>
    </source>
</evidence>
<dbReference type="Proteomes" id="UP000683360">
    <property type="component" value="Unassembled WGS sequence"/>
</dbReference>